<keyword evidence="7" id="KW-1185">Reference proteome</keyword>
<feature type="transmembrane region" description="Helical" evidence="4">
    <location>
        <begin position="6"/>
        <end position="24"/>
    </location>
</feature>
<dbReference type="Pfam" id="PF00535">
    <property type="entry name" value="Glycos_transf_2"/>
    <property type="match status" value="1"/>
</dbReference>
<evidence type="ECO:0000256" key="3">
    <source>
        <dbReference type="ARBA" id="ARBA00022679"/>
    </source>
</evidence>
<dbReference type="SUPFAM" id="SSF53448">
    <property type="entry name" value="Nucleotide-diphospho-sugar transferases"/>
    <property type="match status" value="1"/>
</dbReference>
<evidence type="ECO:0000256" key="1">
    <source>
        <dbReference type="ARBA" id="ARBA00006739"/>
    </source>
</evidence>
<reference evidence="6" key="1">
    <citation type="submission" date="2021-01" db="EMBL/GenBank/DDBJ databases">
        <title>Marivirga sp. nov., isolated from intertidal surface sediments.</title>
        <authorList>
            <person name="Zhang M."/>
        </authorList>
    </citation>
    <scope>NUCLEOTIDE SEQUENCE</scope>
    <source>
        <strain evidence="6">SM1354</strain>
    </source>
</reference>
<name>A0A937ADH9_9BACT</name>
<keyword evidence="3" id="KW-0808">Transferase</keyword>
<dbReference type="PANTHER" id="PTHR43630:SF1">
    <property type="entry name" value="POLY-BETA-1,6-N-ACETYL-D-GLUCOSAMINE SYNTHASE"/>
    <property type="match status" value="1"/>
</dbReference>
<proteinExistence type="inferred from homology"/>
<sequence>MIVVWLTIVLFYALVLVYLSNVWVKIPKPEAIKWNNSLSVAIVVVFRNEEESLPKLVGSFKDLLIEKLSINFIFINDHSEDNSIMVLEDSLNNFLYPFEIISLGSQESGKKAGLQKAVEHSTADLILTTDADCMVTPQWVNQTITYFDDPLIQMTTGNLAYKRSGFFGKLVEVELAAIIGITGTSIHLEAAGMANAANMCFRRQVFIESNPYERNEHISTGDDVFLLGAIKAEYGASSIGFVKNCLVETEPPKTLNEFINQRWRWASKWKSANKTKDQLPAIGVWLFHLMFVTGFVLSLLLGNYQLALLAFFSKALSEFIFIKSVYSSQKRDFPLLAFIVLALFYSLYVLFFGITANFVPYKWKGRVYGRANR</sequence>
<dbReference type="RefSeq" id="WP_201924204.1">
    <property type="nucleotide sequence ID" value="NZ_JAERQG010000005.1"/>
</dbReference>
<evidence type="ECO:0000313" key="7">
    <source>
        <dbReference type="Proteomes" id="UP000642920"/>
    </source>
</evidence>
<dbReference type="Proteomes" id="UP000642920">
    <property type="component" value="Unassembled WGS sequence"/>
</dbReference>
<dbReference type="EMBL" id="JAERQG010000005">
    <property type="protein sequence ID" value="MBL0767006.1"/>
    <property type="molecule type" value="Genomic_DNA"/>
</dbReference>
<evidence type="ECO:0000256" key="4">
    <source>
        <dbReference type="SAM" id="Phobius"/>
    </source>
</evidence>
<evidence type="ECO:0000256" key="2">
    <source>
        <dbReference type="ARBA" id="ARBA00022676"/>
    </source>
</evidence>
<keyword evidence="4" id="KW-1133">Transmembrane helix</keyword>
<keyword evidence="4" id="KW-0812">Transmembrane</keyword>
<dbReference type="InterPro" id="IPR001173">
    <property type="entry name" value="Glyco_trans_2-like"/>
</dbReference>
<dbReference type="Gene3D" id="3.90.550.10">
    <property type="entry name" value="Spore Coat Polysaccharide Biosynthesis Protein SpsA, Chain A"/>
    <property type="match status" value="1"/>
</dbReference>
<feature type="transmembrane region" description="Helical" evidence="4">
    <location>
        <begin position="333"/>
        <end position="354"/>
    </location>
</feature>
<dbReference type="AlphaFoldDB" id="A0A937ADH9"/>
<dbReference type="GO" id="GO:0016757">
    <property type="term" value="F:glycosyltransferase activity"/>
    <property type="evidence" value="ECO:0007669"/>
    <property type="project" value="UniProtKB-KW"/>
</dbReference>
<gene>
    <name evidence="6" type="ORF">JKP34_17205</name>
</gene>
<accession>A0A937ADH9</accession>
<keyword evidence="4" id="KW-0472">Membrane</keyword>
<comment type="similarity">
    <text evidence="1">Belongs to the glycosyltransferase 2 family.</text>
</comment>
<organism evidence="6 7">
    <name type="scientific">Marivirga atlantica</name>
    <dbReference type="NCBI Taxonomy" id="1548457"/>
    <lineage>
        <taxon>Bacteria</taxon>
        <taxon>Pseudomonadati</taxon>
        <taxon>Bacteroidota</taxon>
        <taxon>Cytophagia</taxon>
        <taxon>Cytophagales</taxon>
        <taxon>Marivirgaceae</taxon>
        <taxon>Marivirga</taxon>
    </lineage>
</organism>
<dbReference type="InterPro" id="IPR029044">
    <property type="entry name" value="Nucleotide-diphossugar_trans"/>
</dbReference>
<keyword evidence="2" id="KW-0328">Glycosyltransferase</keyword>
<feature type="domain" description="Glycosyltransferase 2-like" evidence="5">
    <location>
        <begin position="42"/>
        <end position="165"/>
    </location>
</feature>
<evidence type="ECO:0000313" key="6">
    <source>
        <dbReference type="EMBL" id="MBL0767006.1"/>
    </source>
</evidence>
<protein>
    <submittedName>
        <fullName evidence="6">Glycosyltransferase</fullName>
    </submittedName>
</protein>
<evidence type="ECO:0000259" key="5">
    <source>
        <dbReference type="Pfam" id="PF00535"/>
    </source>
</evidence>
<dbReference type="PANTHER" id="PTHR43630">
    <property type="entry name" value="POLY-BETA-1,6-N-ACETYL-D-GLUCOSAMINE SYNTHASE"/>
    <property type="match status" value="1"/>
</dbReference>
<comment type="caution">
    <text evidence="6">The sequence shown here is derived from an EMBL/GenBank/DDBJ whole genome shotgun (WGS) entry which is preliminary data.</text>
</comment>